<evidence type="ECO:0000256" key="1">
    <source>
        <dbReference type="ARBA" id="ARBA00023121"/>
    </source>
</evidence>
<dbReference type="PANTHER" id="PTHR33434:SF2">
    <property type="entry name" value="FATTY ACID-BINDING PROTEIN TM_1468"/>
    <property type="match status" value="1"/>
</dbReference>
<dbReference type="PROSITE" id="PS51482">
    <property type="entry name" value="DEGV"/>
    <property type="match status" value="1"/>
</dbReference>
<reference evidence="2 3" key="1">
    <citation type="submission" date="2024-04" db="EMBL/GenBank/DDBJ databases">
        <title>Human intestinal bacterial collection.</title>
        <authorList>
            <person name="Pauvert C."/>
            <person name="Hitch T.C.A."/>
            <person name="Clavel T."/>
        </authorList>
    </citation>
    <scope>NUCLEOTIDE SEQUENCE [LARGE SCALE GENOMIC DNA]</scope>
    <source>
        <strain evidence="2 3">CLA-SR-H026</strain>
    </source>
</reference>
<gene>
    <name evidence="2" type="ORF">AAA081_01725</name>
</gene>
<protein>
    <submittedName>
        <fullName evidence="2">DegV family protein</fullName>
    </submittedName>
</protein>
<dbReference type="InterPro" id="IPR043168">
    <property type="entry name" value="DegV_C"/>
</dbReference>
<dbReference type="Pfam" id="PF02645">
    <property type="entry name" value="DegV"/>
    <property type="match status" value="1"/>
</dbReference>
<dbReference type="Gene3D" id="3.40.50.10170">
    <property type="match status" value="1"/>
</dbReference>
<evidence type="ECO:0000313" key="3">
    <source>
        <dbReference type="Proteomes" id="UP001481872"/>
    </source>
</evidence>
<dbReference type="InterPro" id="IPR003797">
    <property type="entry name" value="DegV"/>
</dbReference>
<dbReference type="InterPro" id="IPR050270">
    <property type="entry name" value="DegV_domain_contain"/>
</dbReference>
<dbReference type="Proteomes" id="UP001481872">
    <property type="component" value="Unassembled WGS sequence"/>
</dbReference>
<dbReference type="NCBIfam" id="TIGR00762">
    <property type="entry name" value="DegV"/>
    <property type="match status" value="1"/>
</dbReference>
<evidence type="ECO:0000313" key="2">
    <source>
        <dbReference type="EMBL" id="MEQ3353023.1"/>
    </source>
</evidence>
<name>A0ABV1J4A8_9FIRM</name>
<dbReference type="SUPFAM" id="SSF82549">
    <property type="entry name" value="DAK1/DegV-like"/>
    <property type="match status" value="1"/>
</dbReference>
<organism evidence="2 3">
    <name type="scientific">Aedoeadaptatus acetigenes</name>
    <dbReference type="NCBI Taxonomy" id="2981723"/>
    <lineage>
        <taxon>Bacteria</taxon>
        <taxon>Bacillati</taxon>
        <taxon>Bacillota</taxon>
        <taxon>Tissierellia</taxon>
        <taxon>Tissierellales</taxon>
        <taxon>Peptoniphilaceae</taxon>
        <taxon>Aedoeadaptatus</taxon>
    </lineage>
</organism>
<proteinExistence type="predicted"/>
<dbReference type="RefSeq" id="WP_349053430.1">
    <property type="nucleotide sequence ID" value="NZ_JBBNPS010000003.1"/>
</dbReference>
<dbReference type="PANTHER" id="PTHR33434">
    <property type="entry name" value="DEGV DOMAIN-CONTAINING PROTEIN DR_1986-RELATED"/>
    <property type="match status" value="1"/>
</dbReference>
<dbReference type="EMBL" id="JBBNPS010000003">
    <property type="protein sequence ID" value="MEQ3353023.1"/>
    <property type="molecule type" value="Genomic_DNA"/>
</dbReference>
<sequence>MIKLFTDDGADINFTTSERYGIVQLPIAVSDGENEFETGRAMDISNFYDNMRAGTVYSTSRVMPGVMEEAFRKALEEGDEVLYISLSSGLSGSYEGAVMVKNALEKEYPGKIEVVDSKAATFGEGLLALKAAILRDRGESLQAIAAYLNKIKTTSHECFTVGTLEYLHRGGRVSKATKIAGGVLQLSPMLELEKKEGTLVVLDVYRGQKAFLKKLKKYILEHSKDGKFNPNQRVYVYSGDWPERVALVKDFLIKDMGMKEENIDTSQRLGCVIGAHTGPEVCVVTFGGDPDELSLMNE</sequence>
<keyword evidence="3" id="KW-1185">Reference proteome</keyword>
<dbReference type="Gene3D" id="3.30.1180.10">
    <property type="match status" value="1"/>
</dbReference>
<accession>A0ABV1J4A8</accession>
<comment type="caution">
    <text evidence="2">The sequence shown here is derived from an EMBL/GenBank/DDBJ whole genome shotgun (WGS) entry which is preliminary data.</text>
</comment>
<keyword evidence="1" id="KW-0446">Lipid-binding</keyword>